<gene>
    <name evidence="1" type="ORF">FHR19_002472</name>
</gene>
<dbReference type="InterPro" id="IPR011990">
    <property type="entry name" value="TPR-like_helical_dom_sf"/>
</dbReference>
<dbReference type="InterPro" id="IPR012668">
    <property type="entry name" value="CHP02466"/>
</dbReference>
<dbReference type="Gene3D" id="1.25.40.10">
    <property type="entry name" value="Tetratricopeptide repeat domain"/>
    <property type="match status" value="1"/>
</dbReference>
<dbReference type="Gene3D" id="2.60.120.620">
    <property type="entry name" value="q2cbj1_9rhob like domain"/>
    <property type="match status" value="1"/>
</dbReference>
<keyword evidence="2" id="KW-1185">Reference proteome</keyword>
<comment type="caution">
    <text evidence="1">The sequence shown here is derived from an EMBL/GenBank/DDBJ whole genome shotgun (WGS) entry which is preliminary data.</text>
</comment>
<evidence type="ECO:0000313" key="1">
    <source>
        <dbReference type="EMBL" id="MBB5699117.1"/>
    </source>
</evidence>
<protein>
    <submittedName>
        <fullName evidence="1">Tetratricopeptide (TPR) repeat protein</fullName>
    </submittedName>
</protein>
<dbReference type="SUPFAM" id="SSF48452">
    <property type="entry name" value="TPR-like"/>
    <property type="match status" value="1"/>
</dbReference>
<organism evidence="1 2">
    <name type="scientific">Sphingomonas yantingensis</name>
    <dbReference type="NCBI Taxonomy" id="1241761"/>
    <lineage>
        <taxon>Bacteria</taxon>
        <taxon>Pseudomonadati</taxon>
        <taxon>Pseudomonadota</taxon>
        <taxon>Alphaproteobacteria</taxon>
        <taxon>Sphingomonadales</taxon>
        <taxon>Sphingomonadaceae</taxon>
        <taxon>Sphingomonas</taxon>
    </lineage>
</organism>
<accession>A0A7W9EIE9</accession>
<dbReference type="RefSeq" id="WP_184028735.1">
    <property type="nucleotide sequence ID" value="NZ_JACIJJ010000003.1"/>
</dbReference>
<dbReference type="EMBL" id="JACIJJ010000003">
    <property type="protein sequence ID" value="MBB5699117.1"/>
    <property type="molecule type" value="Genomic_DNA"/>
</dbReference>
<proteinExistence type="predicted"/>
<sequence length="454" mass="48599">MNEVAACLDRGLALRGEERMGEADAAFTRAHALAPRDPVAARCLAQIRFERGYPAAALFAAARALAPGDRDLLRNEALALAAERAPDQGEALLADAVAAAPDWLDGQRVLATLRWTHELGDPFAGYAAGVEAMPGNAALWLAWFAAVAQQRDWPAARTILDQACAAIGETRGLLLAETFMAVERDADRGEARRLLDLTTGIDDAGLSICRIRFALREGDWVGARDTAQAMLGGPAAMLAWPYLALAWRLLGDPAAEWLEGDPRLVGEYPVALSDAEFGELTETLRSLHTARAPYGEQSVRGGTQTDRSVLLRHEPILARTRAALMAAVEAHVAQLPPPDPRHPLIGRPRAPLRLAGSWSVRLSGGGRNVPHTHPAGWLSSAFYVTLPDGEGGALALGTPPPELGLDLPPRRVVRPVVGRVVLFPSTLWHSTLPFTSGERLNIAFDIVPAARRGG</sequence>
<name>A0A7W9EIE9_9SPHN</name>
<evidence type="ECO:0000313" key="2">
    <source>
        <dbReference type="Proteomes" id="UP000557739"/>
    </source>
</evidence>
<dbReference type="Proteomes" id="UP000557739">
    <property type="component" value="Unassembled WGS sequence"/>
</dbReference>
<dbReference type="Pfam" id="PF13759">
    <property type="entry name" value="2OG-FeII_Oxy_5"/>
    <property type="match status" value="1"/>
</dbReference>
<dbReference type="AlphaFoldDB" id="A0A7W9EIE9"/>
<reference evidence="1 2" key="1">
    <citation type="submission" date="2020-08" db="EMBL/GenBank/DDBJ databases">
        <title>Genomic Encyclopedia of Type Strains, Phase IV (KMG-IV): sequencing the most valuable type-strain genomes for metagenomic binning, comparative biology and taxonomic classification.</title>
        <authorList>
            <person name="Goeker M."/>
        </authorList>
    </citation>
    <scope>NUCLEOTIDE SEQUENCE [LARGE SCALE GENOMIC DNA]</scope>
    <source>
        <strain evidence="1 2">DSM 27244</strain>
    </source>
</reference>